<accession>A0A642UYQ5</accession>
<dbReference type="Gene3D" id="3.40.50.1240">
    <property type="entry name" value="Phosphoglycerate mutase-like"/>
    <property type="match status" value="1"/>
</dbReference>
<dbReference type="VEuPathDB" id="FungiDB:DIURU_000325"/>
<dbReference type="Pfam" id="PF00300">
    <property type="entry name" value="His_Phos_1"/>
    <property type="match status" value="1"/>
</dbReference>
<sequence length="318" mass="36565">MASEQQPPSLLIPTQADWRDAHDHLDLVEAYRKLEPKLGYKWTFRAVPGFFEQDEKDTDDLHFNYISNFGRLKPWDQIVRELTQLNEQAAENESYKLVFCARHGQGYHNVVVEKYGLDAWHEKWHALGTDGDITWAPDPQLTPKGEAQAKENHDSWQKQLGEGAPVPQRFFVSPLQRSCQTFSLTWQGLLDPNTPVVIDELLRETIGVNFCDKRSSKSVIHDRFPNFTIDPNVTEEDELYTENYRENLAEQSVRINQWLQKLFDADDGKSDRLASQVISTTTHAMTIRSFITVTHHREFVISTGGMIPILIKGVATKQ</sequence>
<dbReference type="Proteomes" id="UP000449547">
    <property type="component" value="Unassembled WGS sequence"/>
</dbReference>
<dbReference type="GO" id="GO:0005737">
    <property type="term" value="C:cytoplasm"/>
    <property type="evidence" value="ECO:0007669"/>
    <property type="project" value="TreeGrafter"/>
</dbReference>
<organism evidence="1 2">
    <name type="scientific">Diutina rugosa</name>
    <name type="common">Yeast</name>
    <name type="synonym">Candida rugosa</name>
    <dbReference type="NCBI Taxonomy" id="5481"/>
    <lineage>
        <taxon>Eukaryota</taxon>
        <taxon>Fungi</taxon>
        <taxon>Dikarya</taxon>
        <taxon>Ascomycota</taxon>
        <taxon>Saccharomycotina</taxon>
        <taxon>Pichiomycetes</taxon>
        <taxon>Debaryomycetaceae</taxon>
        <taxon>Diutina</taxon>
    </lineage>
</organism>
<dbReference type="InterPro" id="IPR050275">
    <property type="entry name" value="PGM_Phosphatase"/>
</dbReference>
<dbReference type="GeneID" id="54778978"/>
<dbReference type="InterPro" id="IPR029033">
    <property type="entry name" value="His_PPase_superfam"/>
</dbReference>
<dbReference type="InterPro" id="IPR013078">
    <property type="entry name" value="His_Pase_superF_clade-1"/>
</dbReference>
<dbReference type="AlphaFoldDB" id="A0A642UYQ5"/>
<comment type="caution">
    <text evidence="1">The sequence shown here is derived from an EMBL/GenBank/DDBJ whole genome shotgun (WGS) entry which is preliminary data.</text>
</comment>
<dbReference type="SUPFAM" id="SSF53254">
    <property type="entry name" value="Phosphoglycerate mutase-like"/>
    <property type="match status" value="1"/>
</dbReference>
<evidence type="ECO:0000313" key="1">
    <source>
        <dbReference type="EMBL" id="KAA8907915.1"/>
    </source>
</evidence>
<dbReference type="PANTHER" id="PTHR48100">
    <property type="entry name" value="BROAD-SPECIFICITY PHOSPHATASE YOR283W-RELATED"/>
    <property type="match status" value="1"/>
</dbReference>
<dbReference type="OMA" id="YPWDFEV"/>
<dbReference type="OrthoDB" id="496981at2759"/>
<name>A0A642UYQ5_DIURU</name>
<dbReference type="GO" id="GO:0016791">
    <property type="term" value="F:phosphatase activity"/>
    <property type="evidence" value="ECO:0007669"/>
    <property type="project" value="TreeGrafter"/>
</dbReference>
<dbReference type="CDD" id="cd07067">
    <property type="entry name" value="HP_PGM_like"/>
    <property type="match status" value="1"/>
</dbReference>
<proteinExistence type="predicted"/>
<gene>
    <name evidence="1" type="ORF">DIURU_000325</name>
</gene>
<dbReference type="RefSeq" id="XP_034014847.1">
    <property type="nucleotide sequence ID" value="XM_034155991.1"/>
</dbReference>
<dbReference type="EMBL" id="SWFT01000018">
    <property type="protein sequence ID" value="KAA8907915.1"/>
    <property type="molecule type" value="Genomic_DNA"/>
</dbReference>
<evidence type="ECO:0000313" key="2">
    <source>
        <dbReference type="Proteomes" id="UP000449547"/>
    </source>
</evidence>
<keyword evidence="2" id="KW-1185">Reference proteome</keyword>
<dbReference type="PANTHER" id="PTHR48100:SF1">
    <property type="entry name" value="HISTIDINE PHOSPHATASE FAMILY PROTEIN-RELATED"/>
    <property type="match status" value="1"/>
</dbReference>
<protein>
    <recommendedName>
        <fullName evidence="3">Phosphoglycerate mutase</fullName>
    </recommendedName>
</protein>
<reference evidence="1 2" key="1">
    <citation type="submission" date="2019-07" db="EMBL/GenBank/DDBJ databases">
        <title>Genome assembly of two rare yeast pathogens: Diutina rugosa and Trichomonascus ciferrii.</title>
        <authorList>
            <person name="Mixao V."/>
            <person name="Saus E."/>
            <person name="Hansen A."/>
            <person name="Lass-Flor C."/>
            <person name="Gabaldon T."/>
        </authorList>
    </citation>
    <scope>NUCLEOTIDE SEQUENCE [LARGE SCALE GENOMIC DNA]</scope>
    <source>
        <strain evidence="1 2">CBS 613</strain>
    </source>
</reference>
<evidence type="ECO:0008006" key="3">
    <source>
        <dbReference type="Google" id="ProtNLM"/>
    </source>
</evidence>